<dbReference type="SUPFAM" id="SSF50978">
    <property type="entry name" value="WD40 repeat-like"/>
    <property type="match status" value="1"/>
</dbReference>
<keyword evidence="2 4" id="KW-0853">WD repeat</keyword>
<dbReference type="Proteomes" id="UP001479436">
    <property type="component" value="Unassembled WGS sequence"/>
</dbReference>
<dbReference type="InterPro" id="IPR015943">
    <property type="entry name" value="WD40/YVTN_repeat-like_dom_sf"/>
</dbReference>
<dbReference type="InterPro" id="IPR020472">
    <property type="entry name" value="WD40_PAC1"/>
</dbReference>
<dbReference type="CDD" id="cd17041">
    <property type="entry name" value="Ubl_WDR48"/>
    <property type="match status" value="1"/>
</dbReference>
<accession>A0ABR2W891</accession>
<dbReference type="InterPro" id="IPR051246">
    <property type="entry name" value="WDR48"/>
</dbReference>
<feature type="region of interest" description="Disordered" evidence="5">
    <location>
        <begin position="733"/>
        <end position="869"/>
    </location>
</feature>
<dbReference type="PROSITE" id="PS00678">
    <property type="entry name" value="WD_REPEATS_1"/>
    <property type="match status" value="1"/>
</dbReference>
<dbReference type="PROSITE" id="PS50294">
    <property type="entry name" value="WD_REPEATS_REGION"/>
    <property type="match status" value="3"/>
</dbReference>
<feature type="repeat" description="WD" evidence="4">
    <location>
        <begin position="216"/>
        <end position="257"/>
    </location>
</feature>
<dbReference type="InterPro" id="IPR021772">
    <property type="entry name" value="WDR48/Bun107"/>
</dbReference>
<comment type="caution">
    <text evidence="6">The sequence shown here is derived from an EMBL/GenBank/DDBJ whole genome shotgun (WGS) entry which is preliminary data.</text>
</comment>
<feature type="compositionally biased region" description="Low complexity" evidence="5">
    <location>
        <begin position="793"/>
        <end position="803"/>
    </location>
</feature>
<protein>
    <submittedName>
        <fullName evidence="6">Uncharacterized protein</fullName>
    </submittedName>
</protein>
<evidence type="ECO:0000313" key="7">
    <source>
        <dbReference type="Proteomes" id="UP001479436"/>
    </source>
</evidence>
<feature type="repeat" description="WD" evidence="4">
    <location>
        <begin position="258"/>
        <end position="299"/>
    </location>
</feature>
<comment type="similarity">
    <text evidence="1">Belongs to the WD repeat WDR48 family.</text>
</comment>
<dbReference type="CDD" id="cd00200">
    <property type="entry name" value="WD40"/>
    <property type="match status" value="1"/>
</dbReference>
<dbReference type="InterPro" id="IPR001680">
    <property type="entry name" value="WD40_rpt"/>
</dbReference>
<dbReference type="PROSITE" id="PS50082">
    <property type="entry name" value="WD_REPEATS_2"/>
    <property type="match status" value="4"/>
</dbReference>
<feature type="compositionally biased region" description="Polar residues" evidence="5">
    <location>
        <begin position="804"/>
        <end position="813"/>
    </location>
</feature>
<dbReference type="InterPro" id="IPR019775">
    <property type="entry name" value="WD40_repeat_CS"/>
</dbReference>
<feature type="repeat" description="WD" evidence="4">
    <location>
        <begin position="120"/>
        <end position="152"/>
    </location>
</feature>
<sequence>MKRAVRRKVSYILNQGNGSPAHLLGINSLALDTSTSATSGAPEGILYSAGRDGLVSSWDLHLPFKPVQSISNKCASPISVVLDGEYLVGPEENQAYEDPSAWGIDPATNTVPKTTFRQSSQHHTDWVNDITVCHQGQSLISASADRTLKLWSPHSTVPSVTTVGYHSDYIKVLAHGPSTNWIASGGLDRKIHIWDIDEGRFNQDDGNCSPILTLPEASDTASIYALACNRYGTILASGSPEKVVRVWDPRSGKRITKLTGHTDNIRSLLISDDGQLLLSASSDSTIKLWSLSAQRCINTYTTHSDSVWSLYSDHPQLETFYAGGKDGLVTKTYVGSRGTDNDGSDGECVAICKEKHGVVKLVAVDNKYIWTATASSSINRWRDTTVPSGKNLSSGLYLPPSSPVPASSVIRMAIPESPPRDEHLDLLLGERKGRPTSFLSLNYSVVDDPLVPEIVVPMRAEPDEVIEGKHGLIKHAMLNNRRHVLTLDTAGVIDLWDIIQCQKLKTFGRGDIDELVSEMNTQESVANWCSVDTKIGALTVCLDERRCFDGEVYLDELGLENDENQSDDQRINLGKWVLRYLFANYIETRPLQLYPTSQNGYGPVFPSTTPDHLQPGHSLPPTRSPTPSNGNLGLGLSSIMNNGEDPHKPSHEEIPPMMAPKPMLSSLANVPVVGTPTLVAAPKSPTGVLSPQPHPLTSSLNPNGGDYFSYGSPVNSTPHPPLHTAPATLASNDYFSTSSTNTSTVGPVPIPARPQPAVLTGQSSSFMGRLKSFSYKKLSRTPGNDTKHDSESSESLSNNHSTSVPNHQTPSSPTNFNANTNANLTTTQPSPNPASVPKKEDSPHRDEEFPKQTEREEMNLSHETPPLAIPTDTNIIISEETHEASTSVDIYHGTVGNLGVDYHYIDEVAPIWLLEFLFKGKIPPKEPVKLSFVLKPHENSGLSELPNGNSRLIANRMLRVRKLLTYIVEKLELDQPTTHSYGYEQQGSDPHIKPERWIELCCHDQVLPPTITLATIRAFIWKLGGDVLITYRYKIKSLQ</sequence>
<name>A0ABR2W891_9FUNG</name>
<organism evidence="6 7">
    <name type="scientific">Basidiobolus ranarum</name>
    <dbReference type="NCBI Taxonomy" id="34480"/>
    <lineage>
        <taxon>Eukaryota</taxon>
        <taxon>Fungi</taxon>
        <taxon>Fungi incertae sedis</taxon>
        <taxon>Zoopagomycota</taxon>
        <taxon>Entomophthoromycotina</taxon>
        <taxon>Basidiobolomycetes</taxon>
        <taxon>Basidiobolales</taxon>
        <taxon>Basidiobolaceae</taxon>
        <taxon>Basidiobolus</taxon>
    </lineage>
</organism>
<evidence type="ECO:0000256" key="3">
    <source>
        <dbReference type="ARBA" id="ARBA00022737"/>
    </source>
</evidence>
<reference evidence="6 7" key="1">
    <citation type="submission" date="2023-04" db="EMBL/GenBank/DDBJ databases">
        <title>Genome of Basidiobolus ranarum AG-B5.</title>
        <authorList>
            <person name="Stajich J.E."/>
            <person name="Carter-House D."/>
            <person name="Gryganskyi A."/>
        </authorList>
    </citation>
    <scope>NUCLEOTIDE SEQUENCE [LARGE SCALE GENOMIC DNA]</scope>
    <source>
        <strain evidence="6 7">AG-B5</strain>
    </source>
</reference>
<evidence type="ECO:0000256" key="5">
    <source>
        <dbReference type="SAM" id="MobiDB-lite"/>
    </source>
</evidence>
<keyword evidence="3" id="KW-0677">Repeat</keyword>
<feature type="region of interest" description="Disordered" evidence="5">
    <location>
        <begin position="602"/>
        <end position="652"/>
    </location>
</feature>
<evidence type="ECO:0000256" key="2">
    <source>
        <dbReference type="ARBA" id="ARBA00022574"/>
    </source>
</evidence>
<dbReference type="InterPro" id="IPR036322">
    <property type="entry name" value="WD40_repeat_dom_sf"/>
</dbReference>
<evidence type="ECO:0000313" key="6">
    <source>
        <dbReference type="EMBL" id="KAK9722920.1"/>
    </source>
</evidence>
<dbReference type="Pfam" id="PF11816">
    <property type="entry name" value="DUF3337"/>
    <property type="match status" value="1"/>
</dbReference>
<feature type="repeat" description="WD" evidence="4">
    <location>
        <begin position="163"/>
        <end position="204"/>
    </location>
</feature>
<evidence type="ECO:0000256" key="1">
    <source>
        <dbReference type="ARBA" id="ARBA00006917"/>
    </source>
</evidence>
<proteinExistence type="inferred from homology"/>
<feature type="compositionally biased region" description="Polar residues" evidence="5">
    <location>
        <begin position="733"/>
        <end position="745"/>
    </location>
</feature>
<dbReference type="SMART" id="SM00320">
    <property type="entry name" value="WD40"/>
    <property type="match status" value="7"/>
</dbReference>
<gene>
    <name evidence="6" type="ORF">K7432_002305</name>
</gene>
<dbReference type="EMBL" id="JASJQH010006936">
    <property type="protein sequence ID" value="KAK9722920.1"/>
    <property type="molecule type" value="Genomic_DNA"/>
</dbReference>
<evidence type="ECO:0000256" key="4">
    <source>
        <dbReference type="PROSITE-ProRule" id="PRU00221"/>
    </source>
</evidence>
<feature type="compositionally biased region" description="Low complexity" evidence="5">
    <location>
        <begin position="814"/>
        <end position="827"/>
    </location>
</feature>
<feature type="compositionally biased region" description="Polar residues" evidence="5">
    <location>
        <begin position="602"/>
        <end position="611"/>
    </location>
</feature>
<dbReference type="Pfam" id="PF00400">
    <property type="entry name" value="WD40"/>
    <property type="match status" value="5"/>
</dbReference>
<dbReference type="PANTHER" id="PTHR19862:SF14">
    <property type="entry name" value="WD REPEAT-CONTAINING PROTEIN 48"/>
    <property type="match status" value="1"/>
</dbReference>
<dbReference type="PANTHER" id="PTHR19862">
    <property type="entry name" value="WD REPEAT-CONTAINING PROTEIN 48"/>
    <property type="match status" value="1"/>
</dbReference>
<keyword evidence="7" id="KW-1185">Reference proteome</keyword>
<dbReference type="PRINTS" id="PR00320">
    <property type="entry name" value="GPROTEINBRPT"/>
</dbReference>
<feature type="compositionally biased region" description="Basic and acidic residues" evidence="5">
    <location>
        <begin position="837"/>
        <end position="860"/>
    </location>
</feature>
<dbReference type="Gene3D" id="2.130.10.10">
    <property type="entry name" value="YVTN repeat-like/Quinoprotein amine dehydrogenase"/>
    <property type="match status" value="2"/>
</dbReference>